<name>A0A533I3V0_PARDE</name>
<evidence type="ECO:0000313" key="2">
    <source>
        <dbReference type="Proteomes" id="UP000315344"/>
    </source>
</evidence>
<dbReference type="Proteomes" id="UP000315344">
    <property type="component" value="Unassembled WGS sequence"/>
</dbReference>
<gene>
    <name evidence="1" type="ORF">DI616_18125</name>
</gene>
<comment type="caution">
    <text evidence="1">The sequence shown here is derived from an EMBL/GenBank/DDBJ whole genome shotgun (WGS) entry which is preliminary data.</text>
</comment>
<sequence length="106" mass="11973">MDEEEERKHKLANYETASLLRAVDDLDLMRDHLDGDGFKPPEMRDDLLRLHQLALRVIGEGSDDPATINAMFDLAVDIEVRMQDLEDALGRMQKVIVALATLAPDE</sequence>
<dbReference type="AlphaFoldDB" id="A0A533I3V0"/>
<accession>A0A533I3V0</accession>
<proteinExistence type="predicted"/>
<evidence type="ECO:0000313" key="1">
    <source>
        <dbReference type="EMBL" id="TKW64660.1"/>
    </source>
</evidence>
<dbReference type="EMBL" id="VAFL01000022">
    <property type="protein sequence ID" value="TKW64660.1"/>
    <property type="molecule type" value="Genomic_DNA"/>
</dbReference>
<protein>
    <submittedName>
        <fullName evidence="1">Transposase</fullName>
    </submittedName>
</protein>
<organism evidence="1 2">
    <name type="scientific">Paracoccus denitrificans</name>
    <dbReference type="NCBI Taxonomy" id="266"/>
    <lineage>
        <taxon>Bacteria</taxon>
        <taxon>Pseudomonadati</taxon>
        <taxon>Pseudomonadota</taxon>
        <taxon>Alphaproteobacteria</taxon>
        <taxon>Rhodobacterales</taxon>
        <taxon>Paracoccaceae</taxon>
        <taxon>Paracoccus</taxon>
    </lineage>
</organism>
<reference evidence="1 2" key="1">
    <citation type="journal article" date="2017" name="Nat. Commun.">
        <title>In situ click chemistry generation of cyclooxygenase-2 inhibitors.</title>
        <authorList>
            <person name="Bhardwaj A."/>
            <person name="Kaur J."/>
            <person name="Wuest M."/>
            <person name="Wuest F."/>
        </authorList>
    </citation>
    <scope>NUCLEOTIDE SEQUENCE [LARGE SCALE GENOMIC DNA]</scope>
    <source>
        <strain evidence="1">S2_012_000_R3_94</strain>
    </source>
</reference>